<evidence type="ECO:0000256" key="2">
    <source>
        <dbReference type="ARBA" id="ARBA00022091"/>
    </source>
</evidence>
<keyword evidence="5" id="KW-1185">Reference proteome</keyword>
<evidence type="ECO:0000256" key="3">
    <source>
        <dbReference type="ARBA" id="ARBA00033091"/>
    </source>
</evidence>
<dbReference type="Proteomes" id="UP000734854">
    <property type="component" value="Unassembled WGS sequence"/>
</dbReference>
<protein>
    <recommendedName>
        <fullName evidence="2">Adenosylhomocysteinase</fullName>
    </recommendedName>
    <alternativeName>
        <fullName evidence="3">S-adenosyl-L-homocysteine hydrolase</fullName>
    </alternativeName>
</protein>
<dbReference type="SUPFAM" id="SSF52283">
    <property type="entry name" value="Formate/glycerate dehydrogenase catalytic domain-like"/>
    <property type="match status" value="1"/>
</dbReference>
<name>A0A8J5FET5_ZINOF</name>
<accession>A0A8J5FET5</accession>
<dbReference type="Gene3D" id="3.40.50.1480">
    <property type="entry name" value="Adenosylhomocysteinase-like"/>
    <property type="match status" value="2"/>
</dbReference>
<dbReference type="InterPro" id="IPR042172">
    <property type="entry name" value="Adenosylhomocyst_ase-like_sf"/>
</dbReference>
<comment type="caution">
    <text evidence="4">The sequence shown here is derived from an EMBL/GenBank/DDBJ whole genome shotgun (WGS) entry which is preliminary data.</text>
</comment>
<reference evidence="4 5" key="1">
    <citation type="submission" date="2020-08" db="EMBL/GenBank/DDBJ databases">
        <title>Plant Genome Project.</title>
        <authorList>
            <person name="Zhang R.-G."/>
        </authorList>
    </citation>
    <scope>NUCLEOTIDE SEQUENCE [LARGE SCALE GENOMIC DNA]</scope>
    <source>
        <tissue evidence="4">Rhizome</tissue>
    </source>
</reference>
<evidence type="ECO:0000313" key="5">
    <source>
        <dbReference type="Proteomes" id="UP000734854"/>
    </source>
</evidence>
<evidence type="ECO:0000313" key="4">
    <source>
        <dbReference type="EMBL" id="KAG6485745.1"/>
    </source>
</evidence>
<organism evidence="4 5">
    <name type="scientific">Zingiber officinale</name>
    <name type="common">Ginger</name>
    <name type="synonym">Amomum zingiber</name>
    <dbReference type="NCBI Taxonomy" id="94328"/>
    <lineage>
        <taxon>Eukaryota</taxon>
        <taxon>Viridiplantae</taxon>
        <taxon>Streptophyta</taxon>
        <taxon>Embryophyta</taxon>
        <taxon>Tracheophyta</taxon>
        <taxon>Spermatophyta</taxon>
        <taxon>Magnoliopsida</taxon>
        <taxon>Liliopsida</taxon>
        <taxon>Zingiberales</taxon>
        <taxon>Zingiberaceae</taxon>
        <taxon>Zingiber</taxon>
    </lineage>
</organism>
<sequence>MRVTLDREIKLIAVVLFSRFFSDRQSFSWPLTEDIPNLVVDKCTVGPTNVDANKDAEMPQVAEVVATALHQSRSFPSESIYRYYATSRSFSSFALFSLPVRSELIAEKTSLGASTRLRNSRRPTSSASGSSLPRWRCLALWPAAATIARDSATVFAWKGETLSEYWWCTERCLDWGADGGPDLIVDDGGDATAEFQIMVGIIRDGIKTDPQKYHRMKERLVGVSEETTTGVKRLYQMQANGTFCSLQSTSTIPSSRAR</sequence>
<proteinExistence type="predicted"/>
<dbReference type="GO" id="GO:0005829">
    <property type="term" value="C:cytosol"/>
    <property type="evidence" value="ECO:0007669"/>
    <property type="project" value="TreeGrafter"/>
</dbReference>
<gene>
    <name evidence="4" type="ORF">ZIOFF_054310</name>
</gene>
<dbReference type="EMBL" id="JACMSC010000015">
    <property type="protein sequence ID" value="KAG6485745.1"/>
    <property type="molecule type" value="Genomic_DNA"/>
</dbReference>
<dbReference type="AlphaFoldDB" id="A0A8J5FET5"/>
<dbReference type="PANTHER" id="PTHR23420">
    <property type="entry name" value="ADENOSYLHOMOCYSTEINASE"/>
    <property type="match status" value="1"/>
</dbReference>
<dbReference type="Pfam" id="PF05221">
    <property type="entry name" value="AdoHcyase"/>
    <property type="match status" value="1"/>
</dbReference>
<dbReference type="GO" id="GO:0004013">
    <property type="term" value="F:adenosylhomocysteinase activity"/>
    <property type="evidence" value="ECO:0007669"/>
    <property type="project" value="TreeGrafter"/>
</dbReference>
<dbReference type="InterPro" id="IPR000043">
    <property type="entry name" value="Adenosylhomocysteinase-like"/>
</dbReference>
<evidence type="ECO:0000256" key="1">
    <source>
        <dbReference type="ARBA" id="ARBA00002639"/>
    </source>
</evidence>
<comment type="function">
    <text evidence="1">Adenosylhomocysteine is a competitive inhibitor of S-adenosyl-L-methionine-dependent methyl transferase reactions; therefore adenosylhomocysteinase may play a key role in the control of methylations via regulation of the intracellular concentration of adenosylhomocysteine.</text>
</comment>
<dbReference type="PANTHER" id="PTHR23420:SF0">
    <property type="entry name" value="ADENOSYLHOMOCYSTEINASE"/>
    <property type="match status" value="1"/>
</dbReference>
<dbReference type="GO" id="GO:0033353">
    <property type="term" value="P:S-adenosylmethionine cycle"/>
    <property type="evidence" value="ECO:0007669"/>
    <property type="project" value="TreeGrafter"/>
</dbReference>